<dbReference type="EMBL" id="KN832878">
    <property type="protein sequence ID" value="KIM99538.1"/>
    <property type="molecule type" value="Genomic_DNA"/>
</dbReference>
<reference evidence="3 4" key="1">
    <citation type="submission" date="2014-04" db="EMBL/GenBank/DDBJ databases">
        <authorList>
            <consortium name="DOE Joint Genome Institute"/>
            <person name="Kuo A."/>
            <person name="Martino E."/>
            <person name="Perotto S."/>
            <person name="Kohler A."/>
            <person name="Nagy L.G."/>
            <person name="Floudas D."/>
            <person name="Copeland A."/>
            <person name="Barry K.W."/>
            <person name="Cichocki N."/>
            <person name="Veneault-Fourrey C."/>
            <person name="LaButti K."/>
            <person name="Lindquist E.A."/>
            <person name="Lipzen A."/>
            <person name="Lundell T."/>
            <person name="Morin E."/>
            <person name="Murat C."/>
            <person name="Sun H."/>
            <person name="Tunlid A."/>
            <person name="Henrissat B."/>
            <person name="Grigoriev I.V."/>
            <person name="Hibbett D.S."/>
            <person name="Martin F."/>
            <person name="Nordberg H.P."/>
            <person name="Cantor M.N."/>
            <person name="Hua S.X."/>
        </authorList>
    </citation>
    <scope>NUCLEOTIDE SEQUENCE [LARGE SCALE GENOMIC DNA]</scope>
    <source>
        <strain evidence="3 4">Zn</strain>
    </source>
</reference>
<feature type="compositionally biased region" description="Low complexity" evidence="1">
    <location>
        <begin position="229"/>
        <end position="241"/>
    </location>
</feature>
<feature type="compositionally biased region" description="Low complexity" evidence="1">
    <location>
        <begin position="287"/>
        <end position="300"/>
    </location>
</feature>
<keyword evidence="2" id="KW-0812">Transmembrane</keyword>
<dbReference type="PANTHER" id="PTHR37451:SF4">
    <property type="entry name" value="MARVEL DOMAIN-CONTAINING PROTEIN"/>
    <property type="match status" value="1"/>
</dbReference>
<dbReference type="HOGENOM" id="CLU_927801_0_0_1"/>
<reference evidence="4" key="2">
    <citation type="submission" date="2015-01" db="EMBL/GenBank/DDBJ databases">
        <title>Evolutionary Origins and Diversification of the Mycorrhizal Mutualists.</title>
        <authorList>
            <consortium name="DOE Joint Genome Institute"/>
            <consortium name="Mycorrhizal Genomics Consortium"/>
            <person name="Kohler A."/>
            <person name="Kuo A."/>
            <person name="Nagy L.G."/>
            <person name="Floudas D."/>
            <person name="Copeland A."/>
            <person name="Barry K.W."/>
            <person name="Cichocki N."/>
            <person name="Veneault-Fourrey C."/>
            <person name="LaButti K."/>
            <person name="Lindquist E.A."/>
            <person name="Lipzen A."/>
            <person name="Lundell T."/>
            <person name="Morin E."/>
            <person name="Murat C."/>
            <person name="Riley R."/>
            <person name="Ohm R."/>
            <person name="Sun H."/>
            <person name="Tunlid A."/>
            <person name="Henrissat B."/>
            <person name="Grigoriev I.V."/>
            <person name="Hibbett D.S."/>
            <person name="Martin F."/>
        </authorList>
    </citation>
    <scope>NUCLEOTIDE SEQUENCE [LARGE SCALE GENOMIC DNA]</scope>
    <source>
        <strain evidence="4">Zn</strain>
    </source>
</reference>
<feature type="transmembrane region" description="Helical" evidence="2">
    <location>
        <begin position="21"/>
        <end position="42"/>
    </location>
</feature>
<evidence type="ECO:0008006" key="5">
    <source>
        <dbReference type="Google" id="ProtNLM"/>
    </source>
</evidence>
<feature type="compositionally biased region" description="Basic and acidic residues" evidence="1">
    <location>
        <begin position="242"/>
        <end position="252"/>
    </location>
</feature>
<protein>
    <recommendedName>
        <fullName evidence="5">MARVEL domain-containing protein</fullName>
    </recommendedName>
</protein>
<keyword evidence="4" id="KW-1185">Reference proteome</keyword>
<evidence type="ECO:0000313" key="3">
    <source>
        <dbReference type="EMBL" id="KIM99538.1"/>
    </source>
</evidence>
<proteinExistence type="predicted"/>
<feature type="transmembrane region" description="Helical" evidence="2">
    <location>
        <begin position="54"/>
        <end position="73"/>
    </location>
</feature>
<dbReference type="Proteomes" id="UP000054321">
    <property type="component" value="Unassembled WGS sequence"/>
</dbReference>
<keyword evidence="2" id="KW-0472">Membrane</keyword>
<sequence length="300" mass="32196">MVALTPTLIDRIRSNRFIWSVRFLQGIFAIAVLGICASNASMWADIGCSTPSRLAYHIAASIITLFPVVFFILTSGPLSYTSWWAFWAQITLDSIFIIFWIAAAAVADYTCDDICSACSGSAEIPFYCPCGFDLDSSGLKSRGSEPIQKGRSGSALGSVAEKATDIAAKQGLDGSMIFLLFVTLLTAIYLRLGWSEKKAQETAIDDAEAMTENVGTGIDIGNALAGNNNNNNDNGNINIDNDSNHNDNDSSHNGHNNNHNGHNNNHNGHSNNHNAKDNDHNGHNDNDNNNGNNAASSTAI</sequence>
<name>A0A0C3CKM4_OIDMZ</name>
<gene>
    <name evidence="3" type="ORF">OIDMADRAFT_55458</name>
</gene>
<feature type="compositionally biased region" description="Low complexity" evidence="1">
    <location>
        <begin position="253"/>
        <end position="273"/>
    </location>
</feature>
<evidence type="ECO:0000256" key="2">
    <source>
        <dbReference type="SAM" id="Phobius"/>
    </source>
</evidence>
<dbReference type="AlphaFoldDB" id="A0A0C3CKM4"/>
<feature type="transmembrane region" description="Helical" evidence="2">
    <location>
        <begin position="174"/>
        <end position="192"/>
    </location>
</feature>
<keyword evidence="2" id="KW-1133">Transmembrane helix</keyword>
<feature type="region of interest" description="Disordered" evidence="1">
    <location>
        <begin position="229"/>
        <end position="300"/>
    </location>
</feature>
<evidence type="ECO:0000313" key="4">
    <source>
        <dbReference type="Proteomes" id="UP000054321"/>
    </source>
</evidence>
<organism evidence="3 4">
    <name type="scientific">Oidiodendron maius (strain Zn)</name>
    <dbReference type="NCBI Taxonomy" id="913774"/>
    <lineage>
        <taxon>Eukaryota</taxon>
        <taxon>Fungi</taxon>
        <taxon>Dikarya</taxon>
        <taxon>Ascomycota</taxon>
        <taxon>Pezizomycotina</taxon>
        <taxon>Leotiomycetes</taxon>
        <taxon>Leotiomycetes incertae sedis</taxon>
        <taxon>Myxotrichaceae</taxon>
        <taxon>Oidiodendron</taxon>
    </lineage>
</organism>
<evidence type="ECO:0000256" key="1">
    <source>
        <dbReference type="SAM" id="MobiDB-lite"/>
    </source>
</evidence>
<dbReference type="InParanoid" id="A0A0C3CKM4"/>
<feature type="compositionally biased region" description="Basic and acidic residues" evidence="1">
    <location>
        <begin position="274"/>
        <end position="286"/>
    </location>
</feature>
<feature type="transmembrane region" description="Helical" evidence="2">
    <location>
        <begin position="85"/>
        <end position="107"/>
    </location>
</feature>
<accession>A0A0C3CKM4</accession>
<dbReference type="PANTHER" id="PTHR37451">
    <property type="entry name" value="MARVEL DOMAIN"/>
    <property type="match status" value="1"/>
</dbReference>
<dbReference type="OrthoDB" id="5429013at2759"/>